<dbReference type="GeneTree" id="ENSGT00940000163096"/>
<sequence>MRDEFKQRFADFRKHCDKLKLFADPFGTDATDAHDMFQLELIEIQNDSDMKRAFTEHDLLTFYSQYVPSESYPELSKHALRFIALFGSTYCCKQLFSRMKNVKTKSRSLLTGGHLSGKLC</sequence>
<reference evidence="1" key="2">
    <citation type="submission" date="2025-08" db="UniProtKB">
        <authorList>
            <consortium name="Ensembl"/>
        </authorList>
    </citation>
    <scope>IDENTIFICATION</scope>
</reference>
<dbReference type="Proteomes" id="UP000008672">
    <property type="component" value="Unassembled WGS sequence"/>
</dbReference>
<dbReference type="PANTHER" id="PTHR45913">
    <property type="entry name" value="EPM2A-INTERACTING PROTEIN 1"/>
    <property type="match status" value="1"/>
</dbReference>
<evidence type="ECO:0000313" key="1">
    <source>
        <dbReference type="Ensembl" id="ENSLACP00000000043.1"/>
    </source>
</evidence>
<proteinExistence type="predicted"/>
<dbReference type="InParanoid" id="H2ZRM2"/>
<evidence type="ECO:0000313" key="2">
    <source>
        <dbReference type="Proteomes" id="UP000008672"/>
    </source>
</evidence>
<reference evidence="2" key="1">
    <citation type="submission" date="2011-08" db="EMBL/GenBank/DDBJ databases">
        <title>The draft genome of Latimeria chalumnae.</title>
        <authorList>
            <person name="Di Palma F."/>
            <person name="Alfoldi J."/>
            <person name="Johnson J."/>
            <person name="Berlin A."/>
            <person name="Gnerre S."/>
            <person name="Jaffe D."/>
            <person name="MacCallum I."/>
            <person name="Young S."/>
            <person name="Walker B.J."/>
            <person name="Lander E."/>
            <person name="Lindblad-Toh K."/>
        </authorList>
    </citation>
    <scope>NUCLEOTIDE SEQUENCE [LARGE SCALE GENOMIC DNA]</scope>
    <source>
        <strain evidence="2">Wild caught</strain>
    </source>
</reference>
<keyword evidence="2" id="KW-1185">Reference proteome</keyword>
<dbReference type="HOGENOM" id="CLU_021316_4_2_1"/>
<dbReference type="STRING" id="7897.ENSLACP00000000043"/>
<reference evidence="1" key="3">
    <citation type="submission" date="2025-09" db="UniProtKB">
        <authorList>
            <consortium name="Ensembl"/>
        </authorList>
    </citation>
    <scope>IDENTIFICATION</scope>
</reference>
<dbReference type="EMBL" id="AFYH01241871">
    <property type="status" value="NOT_ANNOTATED_CDS"/>
    <property type="molecule type" value="Genomic_DNA"/>
</dbReference>
<organism evidence="1 2">
    <name type="scientific">Latimeria chalumnae</name>
    <name type="common">Coelacanth</name>
    <dbReference type="NCBI Taxonomy" id="7897"/>
    <lineage>
        <taxon>Eukaryota</taxon>
        <taxon>Metazoa</taxon>
        <taxon>Chordata</taxon>
        <taxon>Craniata</taxon>
        <taxon>Vertebrata</taxon>
        <taxon>Euteleostomi</taxon>
        <taxon>Coelacanthiformes</taxon>
        <taxon>Coelacanthidae</taxon>
        <taxon>Latimeria</taxon>
    </lineage>
</organism>
<protein>
    <recommendedName>
        <fullName evidence="3">HAT C-terminal dimerisation domain-containing protein</fullName>
    </recommendedName>
</protein>
<dbReference type="AlphaFoldDB" id="H2ZRM2"/>
<dbReference type="OMA" id="FIELRCH"/>
<evidence type="ECO:0008006" key="3">
    <source>
        <dbReference type="Google" id="ProtNLM"/>
    </source>
</evidence>
<dbReference type="Ensembl" id="ENSLACT00000000044.1">
    <property type="protein sequence ID" value="ENSLACP00000000043.1"/>
    <property type="gene ID" value="ENSLACG00000000037.1"/>
</dbReference>
<dbReference type="PANTHER" id="PTHR45913:SF5">
    <property type="entry name" value="GENERAL TRANSCRIPTION FACTOR II-I REPEAT DOMAIN-CONTAINING PROTEIN 2A-LIKE PROTEIN"/>
    <property type="match status" value="1"/>
</dbReference>
<accession>H2ZRM2</accession>
<name>H2ZRM2_LATCH</name>